<organism evidence="15 16">
    <name type="scientific">Alloiococcus otitis ATCC 51267</name>
    <dbReference type="NCBI Taxonomy" id="883081"/>
    <lineage>
        <taxon>Bacteria</taxon>
        <taxon>Bacillati</taxon>
        <taxon>Bacillota</taxon>
        <taxon>Bacilli</taxon>
        <taxon>Lactobacillales</taxon>
        <taxon>Carnobacteriaceae</taxon>
        <taxon>Alloiococcus</taxon>
    </lineage>
</organism>
<dbReference type="GO" id="GO:0006302">
    <property type="term" value="P:double-strand break repair"/>
    <property type="evidence" value="ECO:0007669"/>
    <property type="project" value="TreeGrafter"/>
</dbReference>
<dbReference type="PANTHER" id="PTHR32182">
    <property type="entry name" value="DNA REPLICATION AND REPAIR PROTEIN RECF"/>
    <property type="match status" value="1"/>
</dbReference>
<evidence type="ECO:0000256" key="5">
    <source>
        <dbReference type="ARBA" id="ARBA00022705"/>
    </source>
</evidence>
<keyword evidence="6 12" id="KW-0547">Nucleotide-binding</keyword>
<dbReference type="PROSITE" id="PS00618">
    <property type="entry name" value="RECF_2"/>
    <property type="match status" value="1"/>
</dbReference>
<evidence type="ECO:0000256" key="13">
    <source>
        <dbReference type="RuleBase" id="RU000578"/>
    </source>
</evidence>
<dbReference type="EMBL" id="AGXA01000016">
    <property type="protein sequence ID" value="EKU93752.1"/>
    <property type="molecule type" value="Genomic_DNA"/>
</dbReference>
<comment type="subcellular location">
    <subcellularLocation>
        <location evidence="1 12 13">Cytoplasm</location>
    </subcellularLocation>
</comment>
<evidence type="ECO:0000313" key="16">
    <source>
        <dbReference type="Proteomes" id="UP000009875"/>
    </source>
</evidence>
<feature type="domain" description="RecF/RecN/SMC N-terminal" evidence="14">
    <location>
        <begin position="6"/>
        <end position="349"/>
    </location>
</feature>
<comment type="function">
    <text evidence="12 13">The RecF protein is involved in DNA metabolism; it is required for DNA replication and normal SOS inducibility. RecF binds preferentially to single-stranded, linear DNA. It also seems to bind ATP.</text>
</comment>
<dbReference type="PANTHER" id="PTHR32182:SF0">
    <property type="entry name" value="DNA REPLICATION AND REPAIR PROTEIN RECF"/>
    <property type="match status" value="1"/>
</dbReference>
<feature type="binding site" evidence="12">
    <location>
        <begin position="33"/>
        <end position="40"/>
    </location>
    <ligand>
        <name>ATP</name>
        <dbReference type="ChEBI" id="CHEBI:30616"/>
    </ligand>
</feature>
<evidence type="ECO:0000256" key="3">
    <source>
        <dbReference type="ARBA" id="ARBA00020170"/>
    </source>
</evidence>
<dbReference type="PROSITE" id="PS00617">
    <property type="entry name" value="RECF_1"/>
    <property type="match status" value="1"/>
</dbReference>
<dbReference type="InterPro" id="IPR042174">
    <property type="entry name" value="RecF_2"/>
</dbReference>
<evidence type="ECO:0000259" key="14">
    <source>
        <dbReference type="Pfam" id="PF02463"/>
    </source>
</evidence>
<dbReference type="STRING" id="883081.HMPREF9698_00700"/>
<keyword evidence="10 12" id="KW-0234">DNA repair</keyword>
<dbReference type="InterPro" id="IPR027417">
    <property type="entry name" value="P-loop_NTPase"/>
</dbReference>
<gene>
    <name evidence="12" type="primary">recF</name>
    <name evidence="15" type="ORF">HMPREF9698_00700</name>
</gene>
<evidence type="ECO:0000256" key="10">
    <source>
        <dbReference type="ARBA" id="ARBA00023204"/>
    </source>
</evidence>
<dbReference type="Proteomes" id="UP000009875">
    <property type="component" value="Unassembled WGS sequence"/>
</dbReference>
<name>K9ES02_9LACT</name>
<sequence length="384" mass="44084">MIPMILEDLELKGFRNYQEANLQFSPGVNVFLGANAQGKTNLLESIYFLGLARSHRTAKDKELIKWDEAFTRVKGLVRTSHNSYPLEISVSKTGKQAKMNHLDQNKLSHYIGNLNIILFAPEDLELVKGPPATRRRFIDIELGQMNPIYLHQVVEYQRILKQRNQYLKLSNQPKKFDQLYLEILTDQLAQAGSQVIYDRQQFSKDLEALAQPIQANISQAKEELKIQYETSVQDDNLSQKESIYSNLLDLYDQNQDKEFRRQTTVVGPHRDDLAFYVNGHNVQTYGSQGQQRTTSLSVKLAEIDLMKDKTSEYPVLLLDDVLSELDDNRQTHLLKTIENKVQVFLTTTSLEGVKIELLNQPEIYFVSSGQVTVDSDRGQNKRSD</sequence>
<evidence type="ECO:0000256" key="1">
    <source>
        <dbReference type="ARBA" id="ARBA00004496"/>
    </source>
</evidence>
<evidence type="ECO:0000256" key="12">
    <source>
        <dbReference type="HAMAP-Rule" id="MF_00365"/>
    </source>
</evidence>
<keyword evidence="8 12" id="KW-0067">ATP-binding</keyword>
<evidence type="ECO:0000313" key="15">
    <source>
        <dbReference type="EMBL" id="EKU93752.1"/>
    </source>
</evidence>
<dbReference type="Pfam" id="PF02463">
    <property type="entry name" value="SMC_N"/>
    <property type="match status" value="1"/>
</dbReference>
<evidence type="ECO:0000256" key="11">
    <source>
        <dbReference type="ARBA" id="ARBA00023236"/>
    </source>
</evidence>
<evidence type="ECO:0000256" key="9">
    <source>
        <dbReference type="ARBA" id="ARBA00023125"/>
    </source>
</evidence>
<comment type="caution">
    <text evidence="15">The sequence shown here is derived from an EMBL/GenBank/DDBJ whole genome shotgun (WGS) entry which is preliminary data.</text>
</comment>
<keyword evidence="4 12" id="KW-0963">Cytoplasm</keyword>
<protein>
    <recommendedName>
        <fullName evidence="3 12">DNA replication and repair protein RecF</fullName>
    </recommendedName>
</protein>
<dbReference type="GO" id="GO:0005737">
    <property type="term" value="C:cytoplasm"/>
    <property type="evidence" value="ECO:0007669"/>
    <property type="project" value="UniProtKB-SubCell"/>
</dbReference>
<dbReference type="GO" id="GO:0000731">
    <property type="term" value="P:DNA synthesis involved in DNA repair"/>
    <property type="evidence" value="ECO:0007669"/>
    <property type="project" value="TreeGrafter"/>
</dbReference>
<keyword evidence="11 12" id="KW-0742">SOS response</keyword>
<dbReference type="HOGENOM" id="CLU_040267_0_1_9"/>
<evidence type="ECO:0000256" key="8">
    <source>
        <dbReference type="ARBA" id="ARBA00022840"/>
    </source>
</evidence>
<dbReference type="eggNOG" id="COG1195">
    <property type="taxonomic scope" value="Bacteria"/>
</dbReference>
<dbReference type="SUPFAM" id="SSF52540">
    <property type="entry name" value="P-loop containing nucleoside triphosphate hydrolases"/>
    <property type="match status" value="1"/>
</dbReference>
<keyword evidence="9 12" id="KW-0238">DNA-binding</keyword>
<accession>K9ES02</accession>
<proteinExistence type="inferred from homology"/>
<dbReference type="AlphaFoldDB" id="K9ES02"/>
<dbReference type="InterPro" id="IPR003395">
    <property type="entry name" value="RecF/RecN/SMC_N"/>
</dbReference>
<dbReference type="PATRIC" id="fig|883081.3.peg.699"/>
<dbReference type="CDD" id="cd03242">
    <property type="entry name" value="ABC_RecF"/>
    <property type="match status" value="1"/>
</dbReference>
<keyword evidence="16" id="KW-1185">Reference proteome</keyword>
<dbReference type="Gene3D" id="1.20.1050.90">
    <property type="entry name" value="RecF/RecN/SMC, N-terminal domain"/>
    <property type="match status" value="1"/>
</dbReference>
<dbReference type="InterPro" id="IPR001238">
    <property type="entry name" value="DNA-binding_RecF"/>
</dbReference>
<dbReference type="NCBIfam" id="TIGR00611">
    <property type="entry name" value="recf"/>
    <property type="match status" value="1"/>
</dbReference>
<dbReference type="GO" id="GO:0005524">
    <property type="term" value="F:ATP binding"/>
    <property type="evidence" value="ECO:0007669"/>
    <property type="project" value="UniProtKB-UniRule"/>
</dbReference>
<dbReference type="GO" id="GO:0009432">
    <property type="term" value="P:SOS response"/>
    <property type="evidence" value="ECO:0007669"/>
    <property type="project" value="UniProtKB-UniRule"/>
</dbReference>
<evidence type="ECO:0000256" key="6">
    <source>
        <dbReference type="ARBA" id="ARBA00022741"/>
    </source>
</evidence>
<evidence type="ECO:0000256" key="4">
    <source>
        <dbReference type="ARBA" id="ARBA00022490"/>
    </source>
</evidence>
<dbReference type="GO" id="GO:0003697">
    <property type="term" value="F:single-stranded DNA binding"/>
    <property type="evidence" value="ECO:0007669"/>
    <property type="project" value="UniProtKB-UniRule"/>
</dbReference>
<evidence type="ECO:0000256" key="2">
    <source>
        <dbReference type="ARBA" id="ARBA00008016"/>
    </source>
</evidence>
<keyword evidence="7 12" id="KW-0227">DNA damage</keyword>
<dbReference type="HAMAP" id="MF_00365">
    <property type="entry name" value="RecF"/>
    <property type="match status" value="1"/>
</dbReference>
<comment type="similarity">
    <text evidence="2 12 13">Belongs to the RecF family.</text>
</comment>
<dbReference type="Gene3D" id="3.40.50.300">
    <property type="entry name" value="P-loop containing nucleotide triphosphate hydrolases"/>
    <property type="match status" value="1"/>
</dbReference>
<dbReference type="InterPro" id="IPR018078">
    <property type="entry name" value="DNA-binding_RecF_CS"/>
</dbReference>
<reference evidence="15 16" key="1">
    <citation type="submission" date="2012-09" db="EMBL/GenBank/DDBJ databases">
        <title>The Genome Sequence of Alloiococcus otitis ATCC 51267.</title>
        <authorList>
            <consortium name="The Broad Institute Genome Sequencing Platform"/>
            <person name="Earl A."/>
            <person name="Ward D."/>
            <person name="Feldgarden M."/>
            <person name="Gevers D."/>
            <person name="Huys G."/>
            <person name="Walker B."/>
            <person name="Young S.K."/>
            <person name="Zeng Q."/>
            <person name="Gargeya S."/>
            <person name="Fitzgerald M."/>
            <person name="Haas B."/>
            <person name="Abouelleil A."/>
            <person name="Alvarado L."/>
            <person name="Arachchi H.M."/>
            <person name="Berlin A.M."/>
            <person name="Chapman S.B."/>
            <person name="Goldberg J."/>
            <person name="Griggs A."/>
            <person name="Gujja S."/>
            <person name="Hansen M."/>
            <person name="Howarth C."/>
            <person name="Imamovic A."/>
            <person name="Larimer J."/>
            <person name="McCowen C."/>
            <person name="Montmayeur A."/>
            <person name="Murphy C."/>
            <person name="Neiman D."/>
            <person name="Pearson M."/>
            <person name="Priest M."/>
            <person name="Roberts A."/>
            <person name="Saif S."/>
            <person name="Shea T."/>
            <person name="Sisk P."/>
            <person name="Sykes S."/>
            <person name="Wortman J."/>
            <person name="Nusbaum C."/>
            <person name="Birren B."/>
        </authorList>
    </citation>
    <scope>NUCLEOTIDE SEQUENCE [LARGE SCALE GENOMIC DNA]</scope>
    <source>
        <strain evidence="15 16">ATCC 51267</strain>
    </source>
</reference>
<evidence type="ECO:0000256" key="7">
    <source>
        <dbReference type="ARBA" id="ARBA00022763"/>
    </source>
</evidence>
<keyword evidence="5 12" id="KW-0235">DNA replication</keyword>
<dbReference type="GO" id="GO:0006260">
    <property type="term" value="P:DNA replication"/>
    <property type="evidence" value="ECO:0007669"/>
    <property type="project" value="UniProtKB-UniRule"/>
</dbReference>